<keyword evidence="4" id="KW-1185">Reference proteome</keyword>
<dbReference type="HOGENOM" id="CLU_097525_0_0_6"/>
<evidence type="ECO:0000256" key="2">
    <source>
        <dbReference type="SAM" id="SignalP"/>
    </source>
</evidence>
<dbReference type="RefSeq" id="WP_014110421.1">
    <property type="nucleotide sequence ID" value="NC_016041.1"/>
</dbReference>
<keyword evidence="2" id="KW-0732">Signal</keyword>
<evidence type="ECO:0008006" key="5">
    <source>
        <dbReference type="Google" id="ProtNLM"/>
    </source>
</evidence>
<feature type="chain" id="PRO_5003467437" description="DUF2799 domain-containing protein" evidence="2">
    <location>
        <begin position="29"/>
        <end position="211"/>
    </location>
</feature>
<dbReference type="KEGG" id="gni:GNIT_3456"/>
<feature type="signal peptide" evidence="2">
    <location>
        <begin position="1"/>
        <end position="28"/>
    </location>
</feature>
<dbReference type="EMBL" id="CP003060">
    <property type="protein sequence ID" value="AEP31550.1"/>
    <property type="molecule type" value="Genomic_DNA"/>
</dbReference>
<dbReference type="eggNOG" id="ENOG5032YRS">
    <property type="taxonomic scope" value="Bacteria"/>
</dbReference>
<dbReference type="Proteomes" id="UP000009282">
    <property type="component" value="Chromosome"/>
</dbReference>
<dbReference type="STRING" id="1085623.GNIT_3456"/>
<organism evidence="3 4">
    <name type="scientific">Glaciecola nitratireducens (strain JCM 12485 / KCTC 12276 / FR1064)</name>
    <dbReference type="NCBI Taxonomy" id="1085623"/>
    <lineage>
        <taxon>Bacteria</taxon>
        <taxon>Pseudomonadati</taxon>
        <taxon>Pseudomonadota</taxon>
        <taxon>Gammaproteobacteria</taxon>
        <taxon>Alteromonadales</taxon>
        <taxon>Alteromonadaceae</taxon>
        <taxon>Brumicola</taxon>
    </lineage>
</organism>
<dbReference type="Pfam" id="PF10973">
    <property type="entry name" value="DUF2799"/>
    <property type="match status" value="1"/>
</dbReference>
<keyword evidence="1" id="KW-0175">Coiled coil</keyword>
<sequence>MRNKPYLLVSMLTLAAVGLSGCANMNQAQCETANWQAIGYEDGVAGVRDSQFSQHRQECAAHGVTANIDDYLRGHNEGSQKYCTRSNGFFLGMKGQSYNRNCPEELVPLFLNGLTDGKQIYSARRELDSKDDALERLYARIENFEETIADKNNEMIADGLLRSERLEIRQQIESLELEMLGLIELIPEYQDEQAQAVQKYESVKETFANYF</sequence>
<name>G4QND1_GLANF</name>
<evidence type="ECO:0000256" key="1">
    <source>
        <dbReference type="SAM" id="Coils"/>
    </source>
</evidence>
<dbReference type="PROSITE" id="PS51257">
    <property type="entry name" value="PROKAR_LIPOPROTEIN"/>
    <property type="match status" value="1"/>
</dbReference>
<accession>G4QND1</accession>
<dbReference type="OrthoDB" id="5917215at2"/>
<feature type="coiled-coil region" evidence="1">
    <location>
        <begin position="127"/>
        <end position="192"/>
    </location>
</feature>
<reference evidence="3 4" key="1">
    <citation type="journal article" date="2011" name="J. Bacteriol.">
        <title>Complete genome sequence of seawater bacterium Glaciecola nitratireducens FR1064T.</title>
        <authorList>
            <person name="Bian F."/>
            <person name="Qin Q.L."/>
            <person name="Xie B.B."/>
            <person name="Shu Y.L."/>
            <person name="Zhang X.Y."/>
            <person name="Yu Y."/>
            <person name="Chen B."/>
            <person name="Chen X.L."/>
            <person name="Zhou B.C."/>
            <person name="Zhang Y.Z."/>
        </authorList>
    </citation>
    <scope>NUCLEOTIDE SEQUENCE [LARGE SCALE GENOMIC DNA]</scope>
    <source>
        <strain evidence="4">JCM 12485 / KCTC 12276 / FR1064</strain>
    </source>
</reference>
<protein>
    <recommendedName>
        <fullName evidence="5">DUF2799 domain-containing protein</fullName>
    </recommendedName>
</protein>
<dbReference type="InterPro" id="IPR021242">
    <property type="entry name" value="DUF2799"/>
</dbReference>
<evidence type="ECO:0000313" key="3">
    <source>
        <dbReference type="EMBL" id="AEP31550.1"/>
    </source>
</evidence>
<proteinExistence type="predicted"/>
<dbReference type="AlphaFoldDB" id="G4QND1"/>
<evidence type="ECO:0000313" key="4">
    <source>
        <dbReference type="Proteomes" id="UP000009282"/>
    </source>
</evidence>
<gene>
    <name evidence="3" type="ordered locus">GNIT_3456</name>
</gene>